<protein>
    <submittedName>
        <fullName evidence="1">Uncharacterized protein</fullName>
    </submittedName>
</protein>
<sequence>MNYCIVYRDKQMDIPTV</sequence>
<evidence type="ECO:0000313" key="1">
    <source>
        <dbReference type="EMBL" id="JAD97392.1"/>
    </source>
</evidence>
<name>A0A0A9EMW5_ARUDO</name>
<organism evidence="1">
    <name type="scientific">Arundo donax</name>
    <name type="common">Giant reed</name>
    <name type="synonym">Donax arundinaceus</name>
    <dbReference type="NCBI Taxonomy" id="35708"/>
    <lineage>
        <taxon>Eukaryota</taxon>
        <taxon>Viridiplantae</taxon>
        <taxon>Streptophyta</taxon>
        <taxon>Embryophyta</taxon>
        <taxon>Tracheophyta</taxon>
        <taxon>Spermatophyta</taxon>
        <taxon>Magnoliopsida</taxon>
        <taxon>Liliopsida</taxon>
        <taxon>Poales</taxon>
        <taxon>Poaceae</taxon>
        <taxon>PACMAD clade</taxon>
        <taxon>Arundinoideae</taxon>
        <taxon>Arundineae</taxon>
        <taxon>Arundo</taxon>
    </lineage>
</organism>
<dbReference type="EMBL" id="GBRH01200503">
    <property type="protein sequence ID" value="JAD97392.1"/>
    <property type="molecule type" value="Transcribed_RNA"/>
</dbReference>
<reference evidence="1" key="1">
    <citation type="submission" date="2014-09" db="EMBL/GenBank/DDBJ databases">
        <authorList>
            <person name="Magalhaes I.L.F."/>
            <person name="Oliveira U."/>
            <person name="Santos F.R."/>
            <person name="Vidigal T.H.D.A."/>
            <person name="Brescovit A.D."/>
            <person name="Santos A.J."/>
        </authorList>
    </citation>
    <scope>NUCLEOTIDE SEQUENCE</scope>
    <source>
        <tissue evidence="1">Shoot tissue taken approximately 20 cm above the soil surface</tissue>
    </source>
</reference>
<dbReference type="AlphaFoldDB" id="A0A0A9EMW5"/>
<proteinExistence type="predicted"/>
<accession>A0A0A9EMW5</accession>
<reference evidence="1" key="2">
    <citation type="journal article" date="2015" name="Data Brief">
        <title>Shoot transcriptome of the giant reed, Arundo donax.</title>
        <authorList>
            <person name="Barrero R.A."/>
            <person name="Guerrero F.D."/>
            <person name="Moolhuijzen P."/>
            <person name="Goolsby J.A."/>
            <person name="Tidwell J."/>
            <person name="Bellgard S.E."/>
            <person name="Bellgard M.I."/>
        </authorList>
    </citation>
    <scope>NUCLEOTIDE SEQUENCE</scope>
    <source>
        <tissue evidence="1">Shoot tissue taken approximately 20 cm above the soil surface</tissue>
    </source>
</reference>